<name>A0A9X3IUS6_9GAMM</name>
<comment type="similarity">
    <text evidence="1">Belongs to the pseudouridine synthase RluA family.</text>
</comment>
<comment type="caution">
    <text evidence="3">The sequence shown here is derived from an EMBL/GenBank/DDBJ whole genome shotgun (WGS) entry which is preliminary data.</text>
</comment>
<accession>A0A9X3IUS6</accession>
<dbReference type="SUPFAM" id="SSF55120">
    <property type="entry name" value="Pseudouridine synthase"/>
    <property type="match status" value="1"/>
</dbReference>
<dbReference type="InterPro" id="IPR020103">
    <property type="entry name" value="PsdUridine_synth_cat_dom_sf"/>
</dbReference>
<dbReference type="Proteomes" id="UP001150830">
    <property type="component" value="Unassembled WGS sequence"/>
</dbReference>
<dbReference type="GO" id="GO:0000455">
    <property type="term" value="P:enzyme-directed rRNA pseudouridine synthesis"/>
    <property type="evidence" value="ECO:0007669"/>
    <property type="project" value="TreeGrafter"/>
</dbReference>
<dbReference type="Gene3D" id="3.30.2350.10">
    <property type="entry name" value="Pseudouridine synthase"/>
    <property type="match status" value="1"/>
</dbReference>
<evidence type="ECO:0000313" key="3">
    <source>
        <dbReference type="EMBL" id="MCY0967254.1"/>
    </source>
</evidence>
<dbReference type="InterPro" id="IPR006224">
    <property type="entry name" value="PsdUridine_synth_RluA-like_CS"/>
</dbReference>
<dbReference type="InterPro" id="IPR050188">
    <property type="entry name" value="RluA_PseudoU_synthase"/>
</dbReference>
<dbReference type="RefSeq" id="WP_283175456.1">
    <property type="nucleotide sequence ID" value="NZ_JAPNOA010000059.1"/>
</dbReference>
<evidence type="ECO:0000256" key="1">
    <source>
        <dbReference type="ARBA" id="ARBA00010876"/>
    </source>
</evidence>
<sequence>MNDVPTPGYWLQGQIFRNQPLTELWAFWNQHSGAELAPALAQGFVQVDGQTLTSTDQELHPGQHFALYLAEHQEGATDGGWKLLWQNSELLLVHKPANLPVSRTTRNLFDTLISRVRRETQYDDAHLLHRLDAETSGLMVLAKNSHCDRKWKKRLDKLLARKEYLALVQGRPDWQEFHCETLLAERSDSAIRSRIYVVDEALQAQQPELYGTARHSVTRFCCLASQQTEQGWQTVVHCALETGRRHQIRAQLAWLGFPIMGDKIYSHDGHFYLKRLQQPLAAEDWQVLGAEHHLLHAFEVELCQYGNCSIHRDPWIPESWPLWAREQIRDWQLNGSNMAANVIKNDTDISVND</sequence>
<reference evidence="3" key="1">
    <citation type="submission" date="2022-11" db="EMBL/GenBank/DDBJ databases">
        <title>Parathalassolutuus dongxingensis gen. nov., sp. nov., a novel member of family Oceanospirillaceae isolated from a coastal shrimp pond in Guangxi, China.</title>
        <authorList>
            <person name="Chen H."/>
        </authorList>
    </citation>
    <scope>NUCLEOTIDE SEQUENCE</scope>
    <source>
        <strain evidence="3">G-43</strain>
    </source>
</reference>
<evidence type="ECO:0000259" key="2">
    <source>
        <dbReference type="Pfam" id="PF00849"/>
    </source>
</evidence>
<dbReference type="EMBL" id="JAPNOA010000059">
    <property type="protein sequence ID" value="MCY0967254.1"/>
    <property type="molecule type" value="Genomic_DNA"/>
</dbReference>
<protein>
    <submittedName>
        <fullName evidence="3">RluA family pseudouridine synthase</fullName>
    </submittedName>
</protein>
<dbReference type="GO" id="GO:0140098">
    <property type="term" value="F:catalytic activity, acting on RNA"/>
    <property type="evidence" value="ECO:0007669"/>
    <property type="project" value="UniProtKB-ARBA"/>
</dbReference>
<organism evidence="3 4">
    <name type="scientific">Parathalassolituus penaei</name>
    <dbReference type="NCBI Taxonomy" id="2997323"/>
    <lineage>
        <taxon>Bacteria</taxon>
        <taxon>Pseudomonadati</taxon>
        <taxon>Pseudomonadota</taxon>
        <taxon>Gammaproteobacteria</taxon>
        <taxon>Oceanospirillales</taxon>
        <taxon>Oceanospirillaceae</taxon>
        <taxon>Parathalassolituus</taxon>
    </lineage>
</organism>
<dbReference type="Pfam" id="PF00849">
    <property type="entry name" value="PseudoU_synth_2"/>
    <property type="match status" value="1"/>
</dbReference>
<feature type="domain" description="Pseudouridine synthase RsuA/RluA-like" evidence="2">
    <location>
        <begin position="90"/>
        <end position="253"/>
    </location>
</feature>
<dbReference type="PANTHER" id="PTHR21600">
    <property type="entry name" value="MITOCHONDRIAL RNA PSEUDOURIDINE SYNTHASE"/>
    <property type="match status" value="1"/>
</dbReference>
<dbReference type="InterPro" id="IPR006145">
    <property type="entry name" value="PsdUridine_synth_RsuA/RluA"/>
</dbReference>
<dbReference type="AlphaFoldDB" id="A0A9X3IUS6"/>
<dbReference type="PANTHER" id="PTHR21600:SF87">
    <property type="entry name" value="RNA PSEUDOURIDYLATE SYNTHASE DOMAIN-CONTAINING PROTEIN 1"/>
    <property type="match status" value="1"/>
</dbReference>
<dbReference type="GO" id="GO:0003723">
    <property type="term" value="F:RNA binding"/>
    <property type="evidence" value="ECO:0007669"/>
    <property type="project" value="InterPro"/>
</dbReference>
<gene>
    <name evidence="3" type="ORF">OUO13_18910</name>
</gene>
<dbReference type="PROSITE" id="PS01129">
    <property type="entry name" value="PSI_RLU"/>
    <property type="match status" value="1"/>
</dbReference>
<dbReference type="GO" id="GO:0009982">
    <property type="term" value="F:pseudouridine synthase activity"/>
    <property type="evidence" value="ECO:0007669"/>
    <property type="project" value="InterPro"/>
</dbReference>
<dbReference type="CDD" id="cd02869">
    <property type="entry name" value="PseudoU_synth_RluA_like"/>
    <property type="match status" value="1"/>
</dbReference>
<proteinExistence type="inferred from homology"/>
<evidence type="ECO:0000313" key="4">
    <source>
        <dbReference type="Proteomes" id="UP001150830"/>
    </source>
</evidence>
<keyword evidence="4" id="KW-1185">Reference proteome</keyword>